<accession>A0AAN8HI48</accession>
<protein>
    <submittedName>
        <fullName evidence="1">Uncharacterized protein</fullName>
    </submittedName>
</protein>
<evidence type="ECO:0000313" key="1">
    <source>
        <dbReference type="EMBL" id="KAK5916133.1"/>
    </source>
</evidence>
<gene>
    <name evidence="1" type="ORF">CesoFtcFv8_001660</name>
</gene>
<dbReference type="AlphaFoldDB" id="A0AAN8HI48"/>
<keyword evidence="2" id="KW-1185">Reference proteome</keyword>
<reference evidence="1 2" key="1">
    <citation type="journal article" date="2023" name="Mol. Biol. Evol.">
        <title>Genomics of Secondarily Temperate Adaptation in the Only Non-Antarctic Icefish.</title>
        <authorList>
            <person name="Rivera-Colon A.G."/>
            <person name="Rayamajhi N."/>
            <person name="Minhas B.F."/>
            <person name="Madrigal G."/>
            <person name="Bilyk K.T."/>
            <person name="Yoon V."/>
            <person name="Hune M."/>
            <person name="Gregory S."/>
            <person name="Cheng C.H.C."/>
            <person name="Catchen J.M."/>
        </authorList>
    </citation>
    <scope>NUCLEOTIDE SEQUENCE [LARGE SCALE GENOMIC DNA]</scope>
    <source>
        <strain evidence="1">JC2023a</strain>
    </source>
</reference>
<dbReference type="EMBL" id="JAULUE010002046">
    <property type="protein sequence ID" value="KAK5916133.1"/>
    <property type="molecule type" value="Genomic_DNA"/>
</dbReference>
<organism evidence="1 2">
    <name type="scientific">Champsocephalus esox</name>
    <name type="common">pike icefish</name>
    <dbReference type="NCBI Taxonomy" id="159716"/>
    <lineage>
        <taxon>Eukaryota</taxon>
        <taxon>Metazoa</taxon>
        <taxon>Chordata</taxon>
        <taxon>Craniata</taxon>
        <taxon>Vertebrata</taxon>
        <taxon>Euteleostomi</taxon>
        <taxon>Actinopterygii</taxon>
        <taxon>Neopterygii</taxon>
        <taxon>Teleostei</taxon>
        <taxon>Neoteleostei</taxon>
        <taxon>Acanthomorphata</taxon>
        <taxon>Eupercaria</taxon>
        <taxon>Perciformes</taxon>
        <taxon>Notothenioidei</taxon>
        <taxon>Channichthyidae</taxon>
        <taxon>Champsocephalus</taxon>
    </lineage>
</organism>
<dbReference type="Proteomes" id="UP001335648">
    <property type="component" value="Unassembled WGS sequence"/>
</dbReference>
<comment type="caution">
    <text evidence="1">The sequence shown here is derived from an EMBL/GenBank/DDBJ whole genome shotgun (WGS) entry which is preliminary data.</text>
</comment>
<name>A0AAN8HI48_9TELE</name>
<evidence type="ECO:0000313" key="2">
    <source>
        <dbReference type="Proteomes" id="UP001335648"/>
    </source>
</evidence>
<sequence length="84" mass="9315">MLFNKFHIRSFCCSEKIEVQDAVRRPGLSKVAPQAPAPRPQQGAGYNRQHLLALLQCFPGHTALDQPVLWEGILMAGTVLGEFL</sequence>
<proteinExistence type="predicted"/>